<dbReference type="GeneID" id="19881099"/>
<organism evidence="1 2">
    <name type="scientific">Vittaforma corneae (strain ATCC 50505)</name>
    <name type="common">Microsporidian parasite</name>
    <name type="synonym">Nosema corneum</name>
    <dbReference type="NCBI Taxonomy" id="993615"/>
    <lineage>
        <taxon>Eukaryota</taxon>
        <taxon>Fungi</taxon>
        <taxon>Fungi incertae sedis</taxon>
        <taxon>Microsporidia</taxon>
        <taxon>Nosematidae</taxon>
        <taxon>Vittaforma</taxon>
    </lineage>
</organism>
<dbReference type="Proteomes" id="UP000011082">
    <property type="component" value="Unassembled WGS sequence"/>
</dbReference>
<protein>
    <submittedName>
        <fullName evidence="1">Uncharacterized protein</fullName>
    </submittedName>
</protein>
<dbReference type="RefSeq" id="XP_007603834.1">
    <property type="nucleotide sequence ID" value="XM_007603772.1"/>
</dbReference>
<dbReference type="AlphaFoldDB" id="L2GPW3"/>
<proteinExistence type="predicted"/>
<evidence type="ECO:0000313" key="2">
    <source>
        <dbReference type="Proteomes" id="UP000011082"/>
    </source>
</evidence>
<sequence>MLVVLATLNNKIIFYKYFGEKKHSVAYLLAYSALDTEDPLSIDDFVSSTTLLESGHKIVTVHRTTDRDVSYKPGILSQFLGAKSKSKKTVDALTSMFVDEMLNPFVDCNSGLSEEFGKNIP</sequence>
<dbReference type="EMBL" id="JH370131">
    <property type="protein sequence ID" value="ELA42629.1"/>
    <property type="molecule type" value="Genomic_DNA"/>
</dbReference>
<dbReference type="InParanoid" id="L2GPW3"/>
<accession>L2GPW3</accession>
<evidence type="ECO:0000313" key="1">
    <source>
        <dbReference type="EMBL" id="ELA42629.1"/>
    </source>
</evidence>
<reference evidence="2" key="1">
    <citation type="submission" date="2011-05" db="EMBL/GenBank/DDBJ databases">
        <title>The genome sequence of Vittaforma corneae strain ATCC 50505.</title>
        <authorList>
            <consortium name="The Broad Institute Genome Sequencing Platform"/>
            <person name="Cuomo C."/>
            <person name="Didier E."/>
            <person name="Bowers L."/>
            <person name="Young S.K."/>
            <person name="Zeng Q."/>
            <person name="Gargeya S."/>
            <person name="Fitzgerald M."/>
            <person name="Haas B."/>
            <person name="Abouelleil A."/>
            <person name="Alvarado L."/>
            <person name="Arachchi H.M."/>
            <person name="Berlin A."/>
            <person name="Chapman S.B."/>
            <person name="Gearin G."/>
            <person name="Goldberg J."/>
            <person name="Griggs A."/>
            <person name="Gujja S."/>
            <person name="Hansen M."/>
            <person name="Heiman D."/>
            <person name="Howarth C."/>
            <person name="Larimer J."/>
            <person name="Lui A."/>
            <person name="MacDonald P.J.P."/>
            <person name="McCowen C."/>
            <person name="Montmayeur A."/>
            <person name="Murphy C."/>
            <person name="Neiman D."/>
            <person name="Pearson M."/>
            <person name="Priest M."/>
            <person name="Roberts A."/>
            <person name="Saif S."/>
            <person name="Shea T."/>
            <person name="Sisk P."/>
            <person name="Stolte C."/>
            <person name="Sykes S."/>
            <person name="Wortman J."/>
            <person name="Nusbaum C."/>
            <person name="Birren B."/>
        </authorList>
    </citation>
    <scope>NUCLEOTIDE SEQUENCE [LARGE SCALE GENOMIC DNA]</scope>
    <source>
        <strain evidence="2">ATCC 50505</strain>
    </source>
</reference>
<gene>
    <name evidence="1" type="ORF">VICG_00381</name>
</gene>
<dbReference type="HOGENOM" id="CLU_2039873_0_0_1"/>
<name>L2GPW3_VITCO</name>
<keyword evidence="2" id="KW-1185">Reference proteome</keyword>
<dbReference type="VEuPathDB" id="MicrosporidiaDB:VICG_00381"/>